<sequence length="278" mass="31305">MIAKERPMDANWIIAAFVLIDTLMERLGHHRDVRAQVPDSEVILIAVVAAKDFQNHHERAVCIVRQTRSLSGPIDVTRFNRRLHKLADWLSFIATTLGAILRRGEVFVIESLPLPVCRRVRARRCRKVCGRASCGECAAKKEKFFGWRLHLMCTPSGIPVSFQLLPAAFHDVTPVHELAVVLPPGARLFGDKADTSAADETSMLADTGVRRIPVRREKMQPHAWFVDAIELGDYRHTIETVNRQCEKMGMERLYARTNTGFELKVLAAIIALACTNMD</sequence>
<organism evidence="2 3">
    <name type="scientific">Roseiflexus castenholzii (strain DSM 13941 / HLO8)</name>
    <dbReference type="NCBI Taxonomy" id="383372"/>
    <lineage>
        <taxon>Bacteria</taxon>
        <taxon>Bacillati</taxon>
        <taxon>Chloroflexota</taxon>
        <taxon>Chloroflexia</taxon>
        <taxon>Chloroflexales</taxon>
        <taxon>Roseiflexineae</taxon>
        <taxon>Roseiflexaceae</taxon>
        <taxon>Roseiflexus</taxon>
    </lineage>
</organism>
<dbReference type="HOGENOM" id="CLU_073308_2_2_0"/>
<feature type="domain" description="Transposase DDE" evidence="1">
    <location>
        <begin position="106"/>
        <end position="247"/>
    </location>
</feature>
<name>A7NRA0_ROSCS</name>
<keyword evidence="3" id="KW-1185">Reference proteome</keyword>
<dbReference type="STRING" id="383372.Rcas_4064"/>
<dbReference type="Pfam" id="PF13612">
    <property type="entry name" value="DDE_Tnp_1_3"/>
    <property type="match status" value="1"/>
</dbReference>
<reference evidence="2 3" key="1">
    <citation type="submission" date="2007-08" db="EMBL/GenBank/DDBJ databases">
        <title>Complete sequence of Roseiflexus castenholzii DSM 13941.</title>
        <authorList>
            <consortium name="US DOE Joint Genome Institute"/>
            <person name="Copeland A."/>
            <person name="Lucas S."/>
            <person name="Lapidus A."/>
            <person name="Barry K."/>
            <person name="Glavina del Rio T."/>
            <person name="Dalin E."/>
            <person name="Tice H."/>
            <person name="Pitluck S."/>
            <person name="Thompson L.S."/>
            <person name="Brettin T."/>
            <person name="Bruce D."/>
            <person name="Detter J.C."/>
            <person name="Han C."/>
            <person name="Tapia R."/>
            <person name="Schmutz J."/>
            <person name="Larimer F."/>
            <person name="Land M."/>
            <person name="Hauser L."/>
            <person name="Kyrpides N."/>
            <person name="Mikhailova N."/>
            <person name="Bryant D.A."/>
            <person name="Hanada S."/>
            <person name="Tsukatani Y."/>
            <person name="Richardson P."/>
        </authorList>
    </citation>
    <scope>NUCLEOTIDE SEQUENCE [LARGE SCALE GENOMIC DNA]</scope>
    <source>
        <strain evidence="3">DSM 13941 / HLO8</strain>
    </source>
</reference>
<dbReference type="eggNOG" id="COG3039">
    <property type="taxonomic scope" value="Bacteria"/>
</dbReference>
<proteinExistence type="predicted"/>
<dbReference type="InterPro" id="IPR025668">
    <property type="entry name" value="Tnp_DDE_dom"/>
</dbReference>
<dbReference type="NCBIfam" id="NF033520">
    <property type="entry name" value="transpos_IS982"/>
    <property type="match status" value="1"/>
</dbReference>
<evidence type="ECO:0000259" key="1">
    <source>
        <dbReference type="Pfam" id="PF13612"/>
    </source>
</evidence>
<gene>
    <name evidence="2" type="ordered locus">Rcas_4064</name>
</gene>
<protein>
    <submittedName>
        <fullName evidence="2">Transposase IS4 family protein</fullName>
    </submittedName>
</protein>
<evidence type="ECO:0000313" key="3">
    <source>
        <dbReference type="Proteomes" id="UP000000263"/>
    </source>
</evidence>
<dbReference type="AlphaFoldDB" id="A7NRA0"/>
<dbReference type="OrthoDB" id="160297at2"/>
<dbReference type="Proteomes" id="UP000000263">
    <property type="component" value="Chromosome"/>
</dbReference>
<dbReference type="KEGG" id="rca:Rcas_4064"/>
<dbReference type="EMBL" id="CP000804">
    <property type="protein sequence ID" value="ABU60096.1"/>
    <property type="molecule type" value="Genomic_DNA"/>
</dbReference>
<evidence type="ECO:0000313" key="2">
    <source>
        <dbReference type="EMBL" id="ABU60096.1"/>
    </source>
</evidence>
<accession>A7NRA0</accession>